<dbReference type="EMBL" id="BDQV01000372">
    <property type="protein sequence ID" value="GAY63785.1"/>
    <property type="molecule type" value="Genomic_DNA"/>
</dbReference>
<dbReference type="AlphaFoldDB" id="A0A2H5QHT0"/>
<protein>
    <submittedName>
        <fullName evidence="1">Uncharacterized protein</fullName>
    </submittedName>
</protein>
<dbReference type="Proteomes" id="UP000236630">
    <property type="component" value="Unassembled WGS sequence"/>
</dbReference>
<keyword evidence="2" id="KW-1185">Reference proteome</keyword>
<proteinExistence type="predicted"/>
<name>A0A2H5QHT0_CITUN</name>
<sequence>MKKVLLMLEGIVEISIPSNPTSFLGKLYMDIGSIYILIGVKILRLRAWSGSGSNLFTYTEIGF</sequence>
<comment type="caution">
    <text evidence="1">The sequence shown here is derived from an EMBL/GenBank/DDBJ whole genome shotgun (WGS) entry which is preliminary data.</text>
</comment>
<evidence type="ECO:0000313" key="1">
    <source>
        <dbReference type="EMBL" id="GAY63785.1"/>
    </source>
</evidence>
<evidence type="ECO:0000313" key="2">
    <source>
        <dbReference type="Proteomes" id="UP000236630"/>
    </source>
</evidence>
<gene>
    <name evidence="1" type="ORF">CUMW_228430</name>
</gene>
<organism evidence="1 2">
    <name type="scientific">Citrus unshiu</name>
    <name type="common">Satsuma mandarin</name>
    <name type="synonym">Citrus nobilis var. unshiu</name>
    <dbReference type="NCBI Taxonomy" id="55188"/>
    <lineage>
        <taxon>Eukaryota</taxon>
        <taxon>Viridiplantae</taxon>
        <taxon>Streptophyta</taxon>
        <taxon>Embryophyta</taxon>
        <taxon>Tracheophyta</taxon>
        <taxon>Spermatophyta</taxon>
        <taxon>Magnoliopsida</taxon>
        <taxon>eudicotyledons</taxon>
        <taxon>Gunneridae</taxon>
        <taxon>Pentapetalae</taxon>
        <taxon>rosids</taxon>
        <taxon>malvids</taxon>
        <taxon>Sapindales</taxon>
        <taxon>Rutaceae</taxon>
        <taxon>Aurantioideae</taxon>
        <taxon>Citrus</taxon>
    </lineage>
</organism>
<reference evidence="1 2" key="1">
    <citation type="journal article" date="2017" name="Front. Genet.">
        <title>Draft sequencing of the heterozygous diploid genome of Satsuma (Citrus unshiu Marc.) using a hybrid assembly approach.</title>
        <authorList>
            <person name="Shimizu T."/>
            <person name="Tanizawa Y."/>
            <person name="Mochizuki T."/>
            <person name="Nagasaki H."/>
            <person name="Yoshioka T."/>
            <person name="Toyoda A."/>
            <person name="Fujiyama A."/>
            <person name="Kaminuma E."/>
            <person name="Nakamura Y."/>
        </authorList>
    </citation>
    <scope>NUCLEOTIDE SEQUENCE [LARGE SCALE GENOMIC DNA]</scope>
    <source>
        <strain evidence="2">cv. Miyagawa wase</strain>
    </source>
</reference>
<accession>A0A2H5QHT0</accession>